<feature type="binding site" evidence="19">
    <location>
        <position position="294"/>
    </location>
    <ligand>
        <name>FMN</name>
        <dbReference type="ChEBI" id="CHEBI:58210"/>
    </ligand>
</feature>
<dbReference type="SUPFAM" id="SSF51395">
    <property type="entry name" value="FMN-linked oxidoreductases"/>
    <property type="match status" value="1"/>
</dbReference>
<evidence type="ECO:0000256" key="18">
    <source>
        <dbReference type="PIRSR" id="PIRSR000138-1"/>
    </source>
</evidence>
<keyword evidence="6 19" id="KW-0285">Flavoprotein</keyword>
<keyword evidence="5" id="KW-0349">Heme</keyword>
<sequence>MTFDINDTSRNNQLPSSTLEAKSSPLASPSTGPKPPISSIISTYDFEAVAYQTLSPKTWAFISSAAADLHTKERNRTAFADIALRPRALRDVSRVDTSVSMLGQNLRLPLFCSPVAMAHLVHAQGEKDIGRACKASGVAQCISTSASYPLGEIVAAVEEHPSPRACDVPIFFQLYMDKNRNRSRELLQAAQRSGVKAIFLTIDAPVPGKRELDERTSPDVAISSPLSGATAGSDHKGSSWGRTMGGFIDASLSWGDIPWIRSCVPGLPIVLKGIQTSEDAVMAMEAGMDAIVISNHGGRSLDTAPASILVLLELARNVPQVFKAMEVYVDGGIRRGTDIFKALCLGARAVGVGRGPLYAANYGKEGVLRYFDILRDELETTMKMCGVTSLNQLGPAYLNTLAVDHLIPRLRICHTTDKINSRL</sequence>
<dbReference type="KEGG" id="uvi:66063971"/>
<dbReference type="InterPro" id="IPR037396">
    <property type="entry name" value="FMN_HAD"/>
</dbReference>
<dbReference type="GO" id="GO:0004460">
    <property type="term" value="F:L-lactate dehydrogenase (cytochrome) activity"/>
    <property type="evidence" value="ECO:0007669"/>
    <property type="project" value="UniProtKB-EC"/>
</dbReference>
<comment type="similarity">
    <text evidence="15">In the N-terminal section; belongs to the cytochrome b5 family.</text>
</comment>
<evidence type="ECO:0000256" key="8">
    <source>
        <dbReference type="ARBA" id="ARBA00022723"/>
    </source>
</evidence>
<evidence type="ECO:0000256" key="6">
    <source>
        <dbReference type="ARBA" id="ARBA00022630"/>
    </source>
</evidence>
<dbReference type="PROSITE" id="PS51349">
    <property type="entry name" value="FMN_HYDROXY_ACID_DH_2"/>
    <property type="match status" value="1"/>
</dbReference>
<evidence type="ECO:0000256" key="16">
    <source>
        <dbReference type="ARBA" id="ARBA00066458"/>
    </source>
</evidence>
<dbReference type="EC" id="1.1.2.3" evidence="16"/>
<evidence type="ECO:0000256" key="4">
    <source>
        <dbReference type="ARBA" id="ARBA00011881"/>
    </source>
</evidence>
<feature type="region of interest" description="Disordered" evidence="20">
    <location>
        <begin position="1"/>
        <end position="34"/>
    </location>
</feature>
<feature type="domain" description="FMN hydroxy acid dehydrogenase" evidence="21">
    <location>
        <begin position="35"/>
        <end position="403"/>
    </location>
</feature>
<organism evidence="22 23">
    <name type="scientific">Ustilaginoidea virens</name>
    <name type="common">Rice false smut fungus</name>
    <name type="synonym">Villosiclava virens</name>
    <dbReference type="NCBI Taxonomy" id="1159556"/>
    <lineage>
        <taxon>Eukaryota</taxon>
        <taxon>Fungi</taxon>
        <taxon>Dikarya</taxon>
        <taxon>Ascomycota</taxon>
        <taxon>Pezizomycotina</taxon>
        <taxon>Sordariomycetes</taxon>
        <taxon>Hypocreomycetidae</taxon>
        <taxon>Hypocreales</taxon>
        <taxon>Clavicipitaceae</taxon>
        <taxon>Ustilaginoidea</taxon>
    </lineage>
</organism>
<evidence type="ECO:0000256" key="7">
    <source>
        <dbReference type="ARBA" id="ARBA00022643"/>
    </source>
</evidence>
<evidence type="ECO:0000256" key="15">
    <source>
        <dbReference type="ARBA" id="ARBA00061589"/>
    </source>
</evidence>
<evidence type="ECO:0000256" key="10">
    <source>
        <dbReference type="ARBA" id="ARBA00023004"/>
    </source>
</evidence>
<feature type="binding site" evidence="19">
    <location>
        <position position="201"/>
    </location>
    <ligand>
        <name>FMN</name>
        <dbReference type="ChEBI" id="CHEBI:58210"/>
    </ligand>
</feature>
<evidence type="ECO:0000256" key="14">
    <source>
        <dbReference type="ARBA" id="ARBA00061137"/>
    </source>
</evidence>
<dbReference type="GO" id="GO:0005758">
    <property type="term" value="C:mitochondrial intermembrane space"/>
    <property type="evidence" value="ECO:0007669"/>
    <property type="project" value="UniProtKB-SubCell"/>
</dbReference>
<evidence type="ECO:0000256" key="12">
    <source>
        <dbReference type="ARBA" id="ARBA00024042"/>
    </source>
</evidence>
<evidence type="ECO:0000256" key="19">
    <source>
        <dbReference type="PIRSR" id="PIRSR000138-2"/>
    </source>
</evidence>
<comment type="similarity">
    <text evidence="14">In the C-terminal section; belongs to the FMN-dependent alpha-hydroxy acid dehydrogenase family.</text>
</comment>
<dbReference type="Gene3D" id="3.20.20.70">
    <property type="entry name" value="Aldolase class I"/>
    <property type="match status" value="1"/>
</dbReference>
<keyword evidence="10" id="KW-0408">Iron</keyword>
<reference evidence="22" key="1">
    <citation type="submission" date="2020-03" db="EMBL/GenBank/DDBJ databases">
        <title>A mixture of massive structural variations and highly conserved coding sequences in Ustilaginoidea virens genome.</title>
        <authorList>
            <person name="Zhang K."/>
            <person name="Zhao Z."/>
            <person name="Zhang Z."/>
            <person name="Li Y."/>
            <person name="Hsiang T."/>
            <person name="Sun W."/>
        </authorList>
    </citation>
    <scope>NUCLEOTIDE SEQUENCE</scope>
    <source>
        <strain evidence="22">UV-8b</strain>
    </source>
</reference>
<evidence type="ECO:0000256" key="2">
    <source>
        <dbReference type="ARBA" id="ARBA00001970"/>
    </source>
</evidence>
<evidence type="ECO:0000256" key="5">
    <source>
        <dbReference type="ARBA" id="ARBA00022617"/>
    </source>
</evidence>
<feature type="binding site" evidence="19">
    <location>
        <begin position="114"/>
        <end position="116"/>
    </location>
    <ligand>
        <name>FMN</name>
        <dbReference type="ChEBI" id="CHEBI:58210"/>
    </ligand>
</feature>
<comment type="subcellular location">
    <subcellularLocation>
        <location evidence="3">Mitochondrion intermembrane space</location>
    </subcellularLocation>
</comment>
<keyword evidence="8" id="KW-0479">Metal-binding</keyword>
<dbReference type="InterPro" id="IPR013785">
    <property type="entry name" value="Aldolase_TIM"/>
</dbReference>
<evidence type="ECO:0000256" key="1">
    <source>
        <dbReference type="ARBA" id="ARBA00001917"/>
    </source>
</evidence>
<dbReference type="EMBL" id="CP072754">
    <property type="protein sequence ID" value="QUC18952.1"/>
    <property type="molecule type" value="Genomic_DNA"/>
</dbReference>
<dbReference type="InterPro" id="IPR012133">
    <property type="entry name" value="Alpha-hydoxy_acid_DH_FMN"/>
</dbReference>
<feature type="compositionally biased region" description="Polar residues" evidence="20">
    <location>
        <begin position="1"/>
        <end position="31"/>
    </location>
</feature>
<name>A0A8E5MGW0_USTVR</name>
<feature type="binding site" evidence="19">
    <location>
        <position position="299"/>
    </location>
    <ligand>
        <name>glyoxylate</name>
        <dbReference type="ChEBI" id="CHEBI:36655"/>
    </ligand>
</feature>
<dbReference type="PIRSF" id="PIRSF000138">
    <property type="entry name" value="Al-hdrx_acd_dh"/>
    <property type="match status" value="1"/>
</dbReference>
<feature type="active site" description="Proton acceptor" evidence="18">
    <location>
        <position position="296"/>
    </location>
</feature>
<dbReference type="PANTHER" id="PTHR10578:SF104">
    <property type="entry name" value="CYTOCHROME B2, MITOCHONDRIAL-RELATED"/>
    <property type="match status" value="1"/>
</dbReference>
<dbReference type="GeneID" id="66063971"/>
<evidence type="ECO:0000256" key="3">
    <source>
        <dbReference type="ARBA" id="ARBA00004569"/>
    </source>
</evidence>
<evidence type="ECO:0000256" key="20">
    <source>
        <dbReference type="SAM" id="MobiDB-lite"/>
    </source>
</evidence>
<comment type="cofactor">
    <cofactor evidence="1">
        <name>FMN</name>
        <dbReference type="ChEBI" id="CHEBI:58210"/>
    </cofactor>
</comment>
<feature type="binding site" evidence="19">
    <location>
        <begin position="353"/>
        <end position="354"/>
    </location>
    <ligand>
        <name>FMN</name>
        <dbReference type="ChEBI" id="CHEBI:58210"/>
    </ligand>
</feature>
<dbReference type="PANTHER" id="PTHR10578">
    <property type="entry name" value="S -2-HYDROXY-ACID OXIDASE-RELATED"/>
    <property type="match status" value="1"/>
</dbReference>
<comment type="similarity">
    <text evidence="12">Belongs to the FMN-dependent alpha-hydroxy acid dehydrogenase family.</text>
</comment>
<keyword evidence="9" id="KW-0560">Oxidoreductase</keyword>
<evidence type="ECO:0000256" key="13">
    <source>
        <dbReference type="ARBA" id="ARBA00052399"/>
    </source>
</evidence>
<feature type="binding site" evidence="19">
    <location>
        <position position="272"/>
    </location>
    <ligand>
        <name>FMN</name>
        <dbReference type="ChEBI" id="CHEBI:58210"/>
    </ligand>
</feature>
<keyword evidence="11" id="KW-0496">Mitochondrion</keyword>
<dbReference type="OrthoDB" id="1925334at2759"/>
<dbReference type="FunFam" id="3.20.20.70:FF:000062">
    <property type="entry name" value="Cytochrome b2, mitochondrial, putative"/>
    <property type="match status" value="1"/>
</dbReference>
<dbReference type="GO" id="GO:0010181">
    <property type="term" value="F:FMN binding"/>
    <property type="evidence" value="ECO:0007669"/>
    <property type="project" value="InterPro"/>
</dbReference>
<dbReference type="AlphaFoldDB" id="A0A8E5MGW0"/>
<dbReference type="InterPro" id="IPR037458">
    <property type="entry name" value="L-MDH/L-LDH_FMN-bd"/>
</dbReference>
<gene>
    <name evidence="22" type="ORF">UV8b_03193</name>
</gene>
<evidence type="ECO:0000313" key="22">
    <source>
        <dbReference type="EMBL" id="QUC18952.1"/>
    </source>
</evidence>
<evidence type="ECO:0000313" key="23">
    <source>
        <dbReference type="Proteomes" id="UP000027002"/>
    </source>
</evidence>
<dbReference type="InterPro" id="IPR000262">
    <property type="entry name" value="FMN-dep_DH"/>
</dbReference>
<accession>A0A8E5MGW0</accession>
<feature type="binding site" evidence="19">
    <location>
        <position position="173"/>
    </location>
    <ligand>
        <name>FMN</name>
        <dbReference type="ChEBI" id="CHEBI:58210"/>
    </ligand>
</feature>
<feature type="binding site" evidence="19">
    <location>
        <begin position="330"/>
        <end position="334"/>
    </location>
    <ligand>
        <name>FMN</name>
        <dbReference type="ChEBI" id="CHEBI:58210"/>
    </ligand>
</feature>
<dbReference type="Proteomes" id="UP000027002">
    <property type="component" value="Chromosome 2"/>
</dbReference>
<keyword evidence="7 19" id="KW-0288">FMN</keyword>
<dbReference type="Pfam" id="PF01070">
    <property type="entry name" value="FMN_dh"/>
    <property type="match status" value="1"/>
</dbReference>
<evidence type="ECO:0000256" key="11">
    <source>
        <dbReference type="ARBA" id="ARBA00023128"/>
    </source>
</evidence>
<evidence type="ECO:0000256" key="9">
    <source>
        <dbReference type="ARBA" id="ARBA00023002"/>
    </source>
</evidence>
<keyword evidence="23" id="KW-1185">Reference proteome</keyword>
<evidence type="ECO:0000259" key="21">
    <source>
        <dbReference type="PROSITE" id="PS51349"/>
    </source>
</evidence>
<dbReference type="CDD" id="cd02922">
    <property type="entry name" value="FCB2_FMN"/>
    <property type="match status" value="1"/>
</dbReference>
<feature type="binding site" evidence="19">
    <location>
        <position position="143"/>
    </location>
    <ligand>
        <name>FMN</name>
        <dbReference type="ChEBI" id="CHEBI:58210"/>
    </ligand>
</feature>
<dbReference type="RefSeq" id="XP_042996625.1">
    <property type="nucleotide sequence ID" value="XM_043140691.1"/>
</dbReference>
<feature type="region of interest" description="Disordered" evidence="20">
    <location>
        <begin position="209"/>
        <end position="237"/>
    </location>
</feature>
<protein>
    <recommendedName>
        <fullName evidence="17">L-lactate dehydrogenase (cytochrome)</fullName>
        <ecNumber evidence="16">1.1.2.3</ecNumber>
    </recommendedName>
</protein>
<feature type="binding site" evidence="19">
    <location>
        <position position="175"/>
    </location>
    <ligand>
        <name>glyoxylate</name>
        <dbReference type="ChEBI" id="CHEBI:36655"/>
    </ligand>
</feature>
<comment type="cofactor">
    <cofactor evidence="2">
        <name>heme b</name>
        <dbReference type="ChEBI" id="CHEBI:60344"/>
    </cofactor>
</comment>
<comment type="catalytic activity">
    <reaction evidence="13">
        <text>(S)-lactate + 2 Fe(III)-[cytochrome c] = 2 Fe(II)-[cytochrome c] + pyruvate + 2 H(+)</text>
        <dbReference type="Rhea" id="RHEA:19909"/>
        <dbReference type="Rhea" id="RHEA-COMP:10350"/>
        <dbReference type="Rhea" id="RHEA-COMP:14399"/>
        <dbReference type="ChEBI" id="CHEBI:15361"/>
        <dbReference type="ChEBI" id="CHEBI:15378"/>
        <dbReference type="ChEBI" id="CHEBI:16651"/>
        <dbReference type="ChEBI" id="CHEBI:29033"/>
        <dbReference type="ChEBI" id="CHEBI:29034"/>
        <dbReference type="EC" id="1.1.2.3"/>
    </reaction>
    <physiologicalReaction direction="left-to-right" evidence="13">
        <dbReference type="Rhea" id="RHEA:19910"/>
    </physiologicalReaction>
</comment>
<feature type="binding site" evidence="19">
    <location>
        <position position="296"/>
    </location>
    <ligand>
        <name>glyoxylate</name>
        <dbReference type="ChEBI" id="CHEBI:36655"/>
    </ligand>
</feature>
<evidence type="ECO:0000256" key="17">
    <source>
        <dbReference type="ARBA" id="ARBA00068515"/>
    </source>
</evidence>
<comment type="subunit">
    <text evidence="4">Homotetramer.</text>
</comment>
<feature type="binding site" evidence="19">
    <location>
        <position position="210"/>
    </location>
    <ligand>
        <name>glyoxylate</name>
        <dbReference type="ChEBI" id="CHEBI:36655"/>
    </ligand>
</feature>
<proteinExistence type="inferred from homology"/>
<dbReference type="GO" id="GO:0046872">
    <property type="term" value="F:metal ion binding"/>
    <property type="evidence" value="ECO:0007669"/>
    <property type="project" value="UniProtKB-KW"/>
</dbReference>